<feature type="domain" description="ABC transporter substrate-binding protein PnrA-like" evidence="10">
    <location>
        <begin position="29"/>
        <end position="334"/>
    </location>
</feature>
<keyword evidence="7" id="KW-0564">Palmitate</keyword>
<feature type="chain" id="PRO_5018179984" evidence="9">
    <location>
        <begin position="22"/>
        <end position="344"/>
    </location>
</feature>
<accession>A0A3P3XI34</accession>
<dbReference type="Pfam" id="PF02608">
    <property type="entry name" value="Bmp"/>
    <property type="match status" value="1"/>
</dbReference>
<evidence type="ECO:0000256" key="9">
    <source>
        <dbReference type="SAM" id="SignalP"/>
    </source>
</evidence>
<dbReference type="InterPro" id="IPR050957">
    <property type="entry name" value="BMP_lipoprotein"/>
</dbReference>
<name>A0A3P3XI34_9SPIR</name>
<protein>
    <submittedName>
        <fullName evidence="11">Basic membrane lipoprotein</fullName>
    </submittedName>
</protein>
<dbReference type="EMBL" id="FWDM01000017">
    <property type="protein sequence ID" value="SLM12326.1"/>
    <property type="molecule type" value="Genomic_DNA"/>
</dbReference>
<dbReference type="PANTHER" id="PTHR34296">
    <property type="entry name" value="TRANSCRIPTIONAL ACTIVATOR PROTEIN MED"/>
    <property type="match status" value="1"/>
</dbReference>
<dbReference type="GO" id="GO:0005886">
    <property type="term" value="C:plasma membrane"/>
    <property type="evidence" value="ECO:0007669"/>
    <property type="project" value="UniProtKB-SubCell"/>
</dbReference>
<keyword evidence="4" id="KW-1003">Cell membrane</keyword>
<gene>
    <name evidence="11" type="ORF">SPIROBIBN47_240055</name>
</gene>
<evidence type="ECO:0000256" key="8">
    <source>
        <dbReference type="ARBA" id="ARBA00023288"/>
    </source>
</evidence>
<evidence type="ECO:0000256" key="6">
    <source>
        <dbReference type="ARBA" id="ARBA00023136"/>
    </source>
</evidence>
<dbReference type="Gene3D" id="3.40.50.2300">
    <property type="match status" value="2"/>
</dbReference>
<evidence type="ECO:0000256" key="4">
    <source>
        <dbReference type="ARBA" id="ARBA00022475"/>
    </source>
</evidence>
<keyword evidence="8 11" id="KW-0449">Lipoprotein</keyword>
<evidence type="ECO:0000256" key="1">
    <source>
        <dbReference type="ARBA" id="ARBA00004193"/>
    </source>
</evidence>
<keyword evidence="5 9" id="KW-0732">Signal</keyword>
<keyword evidence="3" id="KW-0813">Transport</keyword>
<evidence type="ECO:0000259" key="10">
    <source>
        <dbReference type="Pfam" id="PF02608"/>
    </source>
</evidence>
<dbReference type="InterPro" id="IPR003760">
    <property type="entry name" value="PnrA-like"/>
</dbReference>
<evidence type="ECO:0000256" key="7">
    <source>
        <dbReference type="ARBA" id="ARBA00023139"/>
    </source>
</evidence>
<feature type="signal peptide" evidence="9">
    <location>
        <begin position="1"/>
        <end position="21"/>
    </location>
</feature>
<dbReference type="AlphaFoldDB" id="A0A3P3XI34"/>
<sequence length="344" mass="36077">MKRIFITALVLSLVFALGAGAQSAKPFVAMTTDANGLGDGSFNDGVWAGLKKAEAEGLARVKVVEAHAMTDYIPNLSGLAEDGAQLVFGVGFLMVEQIQEAAKMNPKTFYAGIDHFYDDPIPPNLIGISYKEQEAGYLAGIVAGYMTNKYSKNSKLLNDKNVIGAVLGMDIPPVERYLAGYIAGAKSVNPKVDVRYIVAGTFSDRAKGKEAALALADQGADIILQIAGLTGMGVIDAARERKFFALGADVDQNSAAPDYVLTSALKGTTMSAYITIKDLAAGKLKGGVNRVFGLAEGAIDIAPFHQFDSIVPAEVKNAVAKAKADIASGKVKVPASLAELGIKK</sequence>
<reference evidence="11" key="1">
    <citation type="submission" date="2017-02" db="EMBL/GenBank/DDBJ databases">
        <authorList>
            <person name="Regsiter A."/>
            <person name="William W."/>
        </authorList>
    </citation>
    <scope>NUCLEOTIDE SEQUENCE</scope>
    <source>
        <strain evidence="11">Bib</strain>
    </source>
</reference>
<comment type="subcellular location">
    <subcellularLocation>
        <location evidence="1">Cell membrane</location>
        <topology evidence="1">Lipid-anchor</topology>
    </subcellularLocation>
</comment>
<keyword evidence="6" id="KW-0472">Membrane</keyword>
<evidence type="ECO:0000313" key="11">
    <source>
        <dbReference type="EMBL" id="SLM12326.1"/>
    </source>
</evidence>
<proteinExistence type="inferred from homology"/>
<organism evidence="11">
    <name type="scientific">uncultured spirochete</name>
    <dbReference type="NCBI Taxonomy" id="156406"/>
    <lineage>
        <taxon>Bacteria</taxon>
        <taxon>Pseudomonadati</taxon>
        <taxon>Spirochaetota</taxon>
        <taxon>Spirochaetia</taxon>
        <taxon>Spirochaetales</taxon>
        <taxon>environmental samples</taxon>
    </lineage>
</organism>
<dbReference type="SUPFAM" id="SSF53822">
    <property type="entry name" value="Periplasmic binding protein-like I"/>
    <property type="match status" value="1"/>
</dbReference>
<dbReference type="CDD" id="cd06354">
    <property type="entry name" value="PBP1_PrnA-like"/>
    <property type="match status" value="1"/>
</dbReference>
<evidence type="ECO:0000256" key="5">
    <source>
        <dbReference type="ARBA" id="ARBA00022729"/>
    </source>
</evidence>
<evidence type="ECO:0000256" key="2">
    <source>
        <dbReference type="ARBA" id="ARBA00008610"/>
    </source>
</evidence>
<evidence type="ECO:0000256" key="3">
    <source>
        <dbReference type="ARBA" id="ARBA00022448"/>
    </source>
</evidence>
<comment type="similarity">
    <text evidence="2">Belongs to the BMP lipoprotein family.</text>
</comment>
<dbReference type="PANTHER" id="PTHR34296:SF2">
    <property type="entry name" value="ABC TRANSPORTER GUANOSINE-BINDING PROTEIN NUPN"/>
    <property type="match status" value="1"/>
</dbReference>
<dbReference type="InterPro" id="IPR028082">
    <property type="entry name" value="Peripla_BP_I"/>
</dbReference>